<dbReference type="PATRIC" id="fig|1045858.4.peg.400"/>
<evidence type="ECO:0000256" key="1">
    <source>
        <dbReference type="SAM" id="SignalP"/>
    </source>
</evidence>
<feature type="chain" id="PRO_5003398705" evidence="1">
    <location>
        <begin position="23"/>
        <end position="177"/>
    </location>
</feature>
<dbReference type="HOGENOM" id="CLU_1515062_0_0_12"/>
<dbReference type="AlphaFoldDB" id="G0EIM7"/>
<dbReference type="OrthoDB" id="308204at2"/>
<name>G0EIM7_BRAIP</name>
<dbReference type="RefSeq" id="WP_014486887.1">
    <property type="nucleotide sequence ID" value="NC_017243.1"/>
</dbReference>
<protein>
    <submittedName>
        <fullName evidence="2">Uncharacterized protein</fullName>
    </submittedName>
</protein>
<dbReference type="PROSITE" id="PS51257">
    <property type="entry name" value="PROKAR_LIPOPROTEIN"/>
    <property type="match status" value="1"/>
</dbReference>
<dbReference type="EMBL" id="CP002874">
    <property type="protein sequence ID" value="AEM21035.1"/>
    <property type="molecule type" value="Genomic_DNA"/>
</dbReference>
<dbReference type="Proteomes" id="UP000008522">
    <property type="component" value="Chromosome"/>
</dbReference>
<feature type="signal peptide" evidence="1">
    <location>
        <begin position="1"/>
        <end position="22"/>
    </location>
</feature>
<evidence type="ECO:0000313" key="2">
    <source>
        <dbReference type="EMBL" id="AEM21035.1"/>
    </source>
</evidence>
<organism evidence="2 3">
    <name type="scientific">Brachyspira intermedia (strain ATCC 51140 / PWS/A)</name>
    <name type="common">Serpulina intermedia</name>
    <dbReference type="NCBI Taxonomy" id="1045858"/>
    <lineage>
        <taxon>Bacteria</taxon>
        <taxon>Pseudomonadati</taxon>
        <taxon>Spirochaetota</taxon>
        <taxon>Spirochaetia</taxon>
        <taxon>Brachyspirales</taxon>
        <taxon>Brachyspiraceae</taxon>
        <taxon>Brachyspira</taxon>
    </lineage>
</organism>
<dbReference type="GeneID" id="44968957"/>
<dbReference type="KEGG" id="bip:Bint_0401"/>
<gene>
    <name evidence="2" type="ordered locus">Bint_0401</name>
</gene>
<sequence>MKLHTILFSFLIILLISCTKNTGVIVTNPDSNLVLDKIRYGNFQGIKLEGNILTITGSKNGNNGIYKYVDYYLSISADFVSEKGNNLWVLPAGSQVYVVSLSAEGKELVELMTSDNPEYSKVLSNILKQASNNDGKIDTTKTDELLKDVNLSESELAALADKLIKVSDDFAKAESIK</sequence>
<keyword evidence="1" id="KW-0732">Signal</keyword>
<accession>G0EIM7</accession>
<proteinExistence type="predicted"/>
<keyword evidence="3" id="KW-1185">Reference proteome</keyword>
<evidence type="ECO:0000313" key="3">
    <source>
        <dbReference type="Proteomes" id="UP000008522"/>
    </source>
</evidence>
<reference evidence="2 3" key="1">
    <citation type="journal article" date="2011" name="BMC Genomics">
        <title>Complete genome sequence of Brachyspira intermedia reveals unique genomic features in Brachyspira species and phage-mediated horizontal gene transfer.</title>
        <authorList>
            <person name="Hafstrom T."/>
            <person name="Jansson D.S."/>
            <person name="Segerman B."/>
        </authorList>
    </citation>
    <scope>NUCLEOTIDE SEQUENCE [LARGE SCALE GENOMIC DNA]</scope>
    <source>
        <strain evidence="3">ATCC 51140 / PWS/A</strain>
    </source>
</reference>